<reference evidence="1" key="1">
    <citation type="submission" date="2020-05" db="EMBL/GenBank/DDBJ databases">
        <authorList>
            <person name="Chiriac C."/>
            <person name="Salcher M."/>
            <person name="Ghai R."/>
            <person name="Kavagutti S V."/>
        </authorList>
    </citation>
    <scope>NUCLEOTIDE SEQUENCE</scope>
</reference>
<name>A0A6J7I8Z1_9ZZZZ</name>
<protein>
    <submittedName>
        <fullName evidence="1">Unannotated protein</fullName>
    </submittedName>
</protein>
<sequence length="70" mass="7273">MPQNDAGLLRVELPQRSGGIGISARKAIDVVCGDECHGEIDLCAGEHTVLPCIGETPPCGEPLGPQTRPP</sequence>
<gene>
    <name evidence="1" type="ORF">UFOPK3733_00457</name>
</gene>
<accession>A0A6J7I8Z1</accession>
<organism evidence="1">
    <name type="scientific">freshwater metagenome</name>
    <dbReference type="NCBI Taxonomy" id="449393"/>
    <lineage>
        <taxon>unclassified sequences</taxon>
        <taxon>metagenomes</taxon>
        <taxon>ecological metagenomes</taxon>
    </lineage>
</organism>
<dbReference type="EMBL" id="CAFBNC010000014">
    <property type="protein sequence ID" value="CAB4927365.1"/>
    <property type="molecule type" value="Genomic_DNA"/>
</dbReference>
<proteinExistence type="predicted"/>
<dbReference type="AlphaFoldDB" id="A0A6J7I8Z1"/>
<evidence type="ECO:0000313" key="1">
    <source>
        <dbReference type="EMBL" id="CAB4927365.1"/>
    </source>
</evidence>